<organism evidence="1">
    <name type="scientific">Rhipicephalus zambeziensis</name>
    <dbReference type="NCBI Taxonomy" id="60191"/>
    <lineage>
        <taxon>Eukaryota</taxon>
        <taxon>Metazoa</taxon>
        <taxon>Ecdysozoa</taxon>
        <taxon>Arthropoda</taxon>
        <taxon>Chelicerata</taxon>
        <taxon>Arachnida</taxon>
        <taxon>Acari</taxon>
        <taxon>Parasitiformes</taxon>
        <taxon>Ixodida</taxon>
        <taxon>Ixodoidea</taxon>
        <taxon>Ixodidae</taxon>
        <taxon>Rhipicephalinae</taxon>
        <taxon>Rhipicephalus</taxon>
        <taxon>Rhipicephalus</taxon>
    </lineage>
</organism>
<accession>A0A224Y8H9</accession>
<evidence type="ECO:0000313" key="1">
    <source>
        <dbReference type="EMBL" id="MAA13075.1"/>
    </source>
</evidence>
<sequence length="145" mass="16455">MSKHKRKSIACGKEHISMHKNILKEKKKANAMSSLDYLIFFLPSFNSSALCHCYHRDLTFSMTGKKRKENKTCSSSKYTSKQIAHGSLNWRAISTATLIHILGSTTVLHCNCFKTFLCSDIKIWATMSTKVLGSMFGKRERCLVN</sequence>
<reference evidence="1" key="1">
    <citation type="journal article" date="2017" name="Parasit. Vectors">
        <title>Sialotranscriptomics of Rhipicephalus zambeziensis reveals intricate expression profiles of secretory proteins and suggests tight temporal transcriptional regulation during blood-feeding.</title>
        <authorList>
            <person name="de Castro M.H."/>
            <person name="de Klerk D."/>
            <person name="Pienaar R."/>
            <person name="Rees D.J.G."/>
            <person name="Mans B.J."/>
        </authorList>
    </citation>
    <scope>NUCLEOTIDE SEQUENCE</scope>
    <source>
        <tissue evidence="1">Salivary glands</tissue>
    </source>
</reference>
<dbReference type="AlphaFoldDB" id="A0A224Y8H9"/>
<proteinExistence type="predicted"/>
<protein>
    <submittedName>
        <fullName evidence="1">Uncharacterized protein</fullName>
    </submittedName>
</protein>
<dbReference type="EMBL" id="GFPF01001929">
    <property type="protein sequence ID" value="MAA13075.1"/>
    <property type="molecule type" value="Transcribed_RNA"/>
</dbReference>
<name>A0A224Y8H9_9ACAR</name>